<dbReference type="VEuPathDB" id="FungiDB:H257_18113"/>
<evidence type="ECO:0000313" key="5">
    <source>
        <dbReference type="EMBL" id="ETV65093.1"/>
    </source>
</evidence>
<accession>W4FEG0</accession>
<dbReference type="CDD" id="cd00030">
    <property type="entry name" value="C2"/>
    <property type="match status" value="1"/>
</dbReference>
<proteinExistence type="predicted"/>
<dbReference type="InterPro" id="IPR000008">
    <property type="entry name" value="C2_dom"/>
</dbReference>
<dbReference type="Pfam" id="PF00168">
    <property type="entry name" value="C2"/>
    <property type="match status" value="1"/>
</dbReference>
<gene>
    <name evidence="5" type="ORF">H257_18113</name>
</gene>
<evidence type="ECO:0000256" key="1">
    <source>
        <dbReference type="ARBA" id="ARBA00022723"/>
    </source>
</evidence>
<reference evidence="5" key="1">
    <citation type="submission" date="2013-12" db="EMBL/GenBank/DDBJ databases">
        <title>The Genome Sequence of Aphanomyces astaci APO3.</title>
        <authorList>
            <consortium name="The Broad Institute Genomics Platform"/>
            <person name="Russ C."/>
            <person name="Tyler B."/>
            <person name="van West P."/>
            <person name="Dieguez-Uribeondo J."/>
            <person name="Young S.K."/>
            <person name="Zeng Q."/>
            <person name="Gargeya S."/>
            <person name="Fitzgerald M."/>
            <person name="Abouelleil A."/>
            <person name="Alvarado L."/>
            <person name="Chapman S.B."/>
            <person name="Gainer-Dewar J."/>
            <person name="Goldberg J."/>
            <person name="Griggs A."/>
            <person name="Gujja S."/>
            <person name="Hansen M."/>
            <person name="Howarth C."/>
            <person name="Imamovic A."/>
            <person name="Ireland A."/>
            <person name="Larimer J."/>
            <person name="McCowan C."/>
            <person name="Murphy C."/>
            <person name="Pearson M."/>
            <person name="Poon T.W."/>
            <person name="Priest M."/>
            <person name="Roberts A."/>
            <person name="Saif S."/>
            <person name="Shea T."/>
            <person name="Sykes S."/>
            <person name="Wortman J."/>
            <person name="Nusbaum C."/>
            <person name="Birren B."/>
        </authorList>
    </citation>
    <scope>NUCLEOTIDE SEQUENCE [LARGE SCALE GENOMIC DNA]</scope>
    <source>
        <strain evidence="5">APO3</strain>
    </source>
</reference>
<feature type="domain" description="C2" evidence="4">
    <location>
        <begin position="187"/>
        <end position="315"/>
    </location>
</feature>
<dbReference type="SMART" id="SM00239">
    <property type="entry name" value="C2"/>
    <property type="match status" value="1"/>
</dbReference>
<dbReference type="PROSITE" id="PS50004">
    <property type="entry name" value="C2"/>
    <property type="match status" value="1"/>
</dbReference>
<evidence type="ECO:0000259" key="4">
    <source>
        <dbReference type="PROSITE" id="PS50004"/>
    </source>
</evidence>
<dbReference type="InterPro" id="IPR035892">
    <property type="entry name" value="C2_domain_sf"/>
</dbReference>
<organism evidence="5">
    <name type="scientific">Aphanomyces astaci</name>
    <name type="common">Crayfish plague agent</name>
    <dbReference type="NCBI Taxonomy" id="112090"/>
    <lineage>
        <taxon>Eukaryota</taxon>
        <taxon>Sar</taxon>
        <taxon>Stramenopiles</taxon>
        <taxon>Oomycota</taxon>
        <taxon>Saprolegniomycetes</taxon>
        <taxon>Saprolegniales</taxon>
        <taxon>Verrucalvaceae</taxon>
        <taxon>Aphanomyces</taxon>
    </lineage>
</organism>
<protein>
    <recommendedName>
        <fullName evidence="4">C2 domain-containing protein</fullName>
    </recommendedName>
</protein>
<feature type="region of interest" description="Disordered" evidence="3">
    <location>
        <begin position="131"/>
        <end position="166"/>
    </location>
</feature>
<dbReference type="RefSeq" id="XP_009845424.1">
    <property type="nucleotide sequence ID" value="XM_009847122.1"/>
</dbReference>
<dbReference type="PANTHER" id="PTHR45911">
    <property type="entry name" value="C2 DOMAIN-CONTAINING PROTEIN"/>
    <property type="match status" value="1"/>
</dbReference>
<keyword evidence="1" id="KW-0479">Metal-binding</keyword>
<dbReference type="AlphaFoldDB" id="W4FEG0"/>
<name>W4FEG0_APHAT</name>
<dbReference type="GO" id="GO:0005509">
    <property type="term" value="F:calcium ion binding"/>
    <property type="evidence" value="ECO:0007669"/>
    <property type="project" value="TreeGrafter"/>
</dbReference>
<dbReference type="Gene3D" id="2.60.40.150">
    <property type="entry name" value="C2 domain"/>
    <property type="match status" value="1"/>
</dbReference>
<dbReference type="SUPFAM" id="SSF49562">
    <property type="entry name" value="C2 domain (Calcium/lipid-binding domain, CaLB)"/>
    <property type="match status" value="1"/>
</dbReference>
<keyword evidence="2" id="KW-0106">Calcium</keyword>
<evidence type="ECO:0000256" key="2">
    <source>
        <dbReference type="ARBA" id="ARBA00022837"/>
    </source>
</evidence>
<dbReference type="GeneID" id="20820109"/>
<dbReference type="OrthoDB" id="270970at2759"/>
<feature type="region of interest" description="Disordered" evidence="3">
    <location>
        <begin position="105"/>
        <end position="124"/>
    </location>
</feature>
<dbReference type="GO" id="GO:0016020">
    <property type="term" value="C:membrane"/>
    <property type="evidence" value="ECO:0007669"/>
    <property type="project" value="TreeGrafter"/>
</dbReference>
<dbReference type="PANTHER" id="PTHR45911:SF4">
    <property type="entry name" value="MULTIPLE C2 AND TRANSMEMBRANE DOMAIN-CONTAINING PROTEIN"/>
    <property type="match status" value="1"/>
</dbReference>
<evidence type="ECO:0000256" key="3">
    <source>
        <dbReference type="SAM" id="MobiDB-lite"/>
    </source>
</evidence>
<sequence length="490" mass="54010">MAATDARQHRMLTRDCPEEGDLEPYGFATEDTSAAYAYSEAFVKTLDSAIRANFGTDLWHDILASQNVPKHATAWSTHGWGDALNTGGYFTGDPSFLTSIVRSNQDETPARHSAHSTADSSIEGEPCIHHEDLEGLSPSTESSEPDAESAELDVSNAPEDFDKDSATHNVMPLDAMLKVMRLAQTIQRAARRFKSLLLQSNRPHPLYIHLLHGDNLRAADWNGSSDPYVIVSVLESTKPPHLDNIAAVQTTKSDIAYKTLHPQWDQRLLLPAVAPTSTLCLTVVDYDFGSSPDFLGQVMVPLQSVTSVTKINLGPLMYTPRNPDGSRMSLGDKAKPGQGSITFALERCAHVVLVTDLDVMMPPPPPPCSASKKWATLFQASNNPATFHSMCVTLLAESVVLYTPHDKAMCKPTTTIPLATISQMLDDGDTWTLQVQDGTVWKFRVGLSERRRDDWHDRWLKALCRTTKRPVLVQTSPNQFQIKLQPVLVA</sequence>
<dbReference type="EMBL" id="KI913250">
    <property type="protein sequence ID" value="ETV65093.1"/>
    <property type="molecule type" value="Genomic_DNA"/>
</dbReference>